<gene>
    <name evidence="2" type="ORF">SAMN06297251_12413</name>
</gene>
<evidence type="ECO:0000313" key="2">
    <source>
        <dbReference type="EMBL" id="SMD07710.1"/>
    </source>
</evidence>
<organism evidence="2 3">
    <name type="scientific">Fulvimarina manganoxydans</name>
    <dbReference type="NCBI Taxonomy" id="937218"/>
    <lineage>
        <taxon>Bacteria</taxon>
        <taxon>Pseudomonadati</taxon>
        <taxon>Pseudomonadota</taxon>
        <taxon>Alphaproteobacteria</taxon>
        <taxon>Hyphomicrobiales</taxon>
        <taxon>Aurantimonadaceae</taxon>
        <taxon>Fulvimarina</taxon>
    </lineage>
</organism>
<dbReference type="AlphaFoldDB" id="A0A1W2ED72"/>
<dbReference type="Proteomes" id="UP000192656">
    <property type="component" value="Unassembled WGS sequence"/>
</dbReference>
<accession>A0A1W2ED72</accession>
<dbReference type="Pfam" id="PF06776">
    <property type="entry name" value="IalB"/>
    <property type="match status" value="1"/>
</dbReference>
<evidence type="ECO:0000313" key="3">
    <source>
        <dbReference type="Proteomes" id="UP000192656"/>
    </source>
</evidence>
<reference evidence="2 3" key="1">
    <citation type="submission" date="2017-04" db="EMBL/GenBank/DDBJ databases">
        <authorList>
            <person name="Afonso C.L."/>
            <person name="Miller P.J."/>
            <person name="Scott M.A."/>
            <person name="Spackman E."/>
            <person name="Goraichik I."/>
            <person name="Dimitrov K.M."/>
            <person name="Suarez D.L."/>
            <person name="Swayne D.E."/>
        </authorList>
    </citation>
    <scope>NUCLEOTIDE SEQUENCE [LARGE SCALE GENOMIC DNA]</scope>
    <source>
        <strain evidence="2 3">CGMCC 1.10972</strain>
    </source>
</reference>
<sequence>MFNAFCPVRFRALPFLLALLGALAAGQPPAEAQTTSPIGKLKSQHGAWAIVCDTPAGATNEQCLLRQIVVPEDRPEIGLAISVLKTADGKDTILRVRAPLGIILPSGLQLNVDGKLIGRAQFVRCFADGCLADVIMDQGLIDTLSNAKSATFSFFQSPEQGIGIPVELDGFKDGFAALP</sequence>
<dbReference type="EMBL" id="FWXR01000024">
    <property type="protein sequence ID" value="SMD07710.1"/>
    <property type="molecule type" value="Genomic_DNA"/>
</dbReference>
<proteinExistence type="predicted"/>
<protein>
    <submittedName>
        <fullName evidence="2">Invasion protein IalB, involved in pathogenesis</fullName>
    </submittedName>
</protein>
<dbReference type="RefSeq" id="WP_170923366.1">
    <property type="nucleotide sequence ID" value="NZ_FWXR01000024.1"/>
</dbReference>
<dbReference type="Gene3D" id="2.60.40.1880">
    <property type="entry name" value="Invasion associated locus B (IalB) protein"/>
    <property type="match status" value="1"/>
</dbReference>
<dbReference type="STRING" id="937218.SAMN06297251_12413"/>
<dbReference type="InterPro" id="IPR010642">
    <property type="entry name" value="Invasion_prot_B"/>
</dbReference>
<keyword evidence="3" id="KW-1185">Reference proteome</keyword>
<evidence type="ECO:0000256" key="1">
    <source>
        <dbReference type="SAM" id="SignalP"/>
    </source>
</evidence>
<feature type="chain" id="PRO_5012370910" evidence="1">
    <location>
        <begin position="33"/>
        <end position="179"/>
    </location>
</feature>
<name>A0A1W2ED72_9HYPH</name>
<dbReference type="InterPro" id="IPR038696">
    <property type="entry name" value="IalB_sf"/>
</dbReference>
<keyword evidence="1" id="KW-0732">Signal</keyword>
<feature type="signal peptide" evidence="1">
    <location>
        <begin position="1"/>
        <end position="32"/>
    </location>
</feature>